<protein>
    <recommendedName>
        <fullName evidence="2">Response regulatory domain-containing protein</fullName>
    </recommendedName>
</protein>
<evidence type="ECO:0000256" key="1">
    <source>
        <dbReference type="PROSITE-ProRule" id="PRU00169"/>
    </source>
</evidence>
<accession>A0A420FHU9</accession>
<keyword evidence="1" id="KW-0597">Phosphoprotein</keyword>
<feature type="domain" description="Response regulatory" evidence="2">
    <location>
        <begin position="10"/>
        <end position="122"/>
    </location>
</feature>
<dbReference type="SMART" id="SM00448">
    <property type="entry name" value="REC"/>
    <property type="match status" value="1"/>
</dbReference>
<dbReference type="EMBL" id="MCAQ01000027">
    <property type="protein sequence ID" value="RKF32506.1"/>
    <property type="molecule type" value="Genomic_DNA"/>
</dbReference>
<organism evidence="3 4">
    <name type="scientific">Sphingobacterium siyangense</name>
    <dbReference type="NCBI Taxonomy" id="459529"/>
    <lineage>
        <taxon>Bacteria</taxon>
        <taxon>Pseudomonadati</taxon>
        <taxon>Bacteroidota</taxon>
        <taxon>Sphingobacteriia</taxon>
        <taxon>Sphingobacteriales</taxon>
        <taxon>Sphingobacteriaceae</taxon>
        <taxon>Sphingobacterium</taxon>
    </lineage>
</organism>
<dbReference type="SMART" id="SM00850">
    <property type="entry name" value="LytTR"/>
    <property type="match status" value="1"/>
</dbReference>
<evidence type="ECO:0000313" key="3">
    <source>
        <dbReference type="EMBL" id="RKF32506.1"/>
    </source>
</evidence>
<dbReference type="Gene3D" id="3.40.50.2300">
    <property type="match status" value="1"/>
</dbReference>
<dbReference type="Gene3D" id="2.40.50.1020">
    <property type="entry name" value="LytTr DNA-binding domain"/>
    <property type="match status" value="1"/>
</dbReference>
<dbReference type="GO" id="GO:0003677">
    <property type="term" value="F:DNA binding"/>
    <property type="evidence" value="ECO:0007669"/>
    <property type="project" value="InterPro"/>
</dbReference>
<dbReference type="AlphaFoldDB" id="A0A420FHU9"/>
<feature type="modified residue" description="4-aspartylphosphate" evidence="1">
    <location>
        <position position="61"/>
    </location>
</feature>
<evidence type="ECO:0000313" key="4">
    <source>
        <dbReference type="Proteomes" id="UP000286402"/>
    </source>
</evidence>
<evidence type="ECO:0000259" key="2">
    <source>
        <dbReference type="PROSITE" id="PS50110"/>
    </source>
</evidence>
<dbReference type="Proteomes" id="UP000286402">
    <property type="component" value="Unassembled WGS sequence"/>
</dbReference>
<gene>
    <name evidence="3" type="ORF">BCY89_15135</name>
</gene>
<dbReference type="SUPFAM" id="SSF52172">
    <property type="entry name" value="CheY-like"/>
    <property type="match status" value="1"/>
</dbReference>
<dbReference type="InterPro" id="IPR001789">
    <property type="entry name" value="Sig_transdc_resp-reg_receiver"/>
</dbReference>
<dbReference type="GO" id="GO:0000160">
    <property type="term" value="P:phosphorelay signal transduction system"/>
    <property type="evidence" value="ECO:0007669"/>
    <property type="project" value="InterPro"/>
</dbReference>
<sequence length="254" mass="29226">MTENMNRIWIGIIIDDQKPHIDHLLEMVEEIGYVQIAKTFNDPQEAKIFLRANKVDFMILDVELGKTNAFDFLRTLPSSNLKTILYTAHRQYEDPGYDLGVVDVLLKDVSKSRFYAALRRVDEALAKLIPHSDHDSLENYTYYFMIKGPVRYQRTEVRMKELVYVESTNGQVKFHMIGDKTLSCSSTMREVLGGLPVRWFKQCHQSIVINISCFYSYGVGGVLMTEGTKKTLPVGDKKLYPEFFRFINSNTLGG</sequence>
<dbReference type="PROSITE" id="PS50110">
    <property type="entry name" value="RESPONSE_REGULATORY"/>
    <property type="match status" value="1"/>
</dbReference>
<reference evidence="3 4" key="1">
    <citation type="submission" date="2016-07" db="EMBL/GenBank/DDBJ databases">
        <title>Genome analysis of Sphingobacterium siyangense T12B17.</title>
        <authorList>
            <person name="Xu D."/>
            <person name="Su Y."/>
            <person name="Zheng S."/>
        </authorList>
    </citation>
    <scope>NUCLEOTIDE SEQUENCE [LARGE SCALE GENOMIC DNA]</scope>
    <source>
        <strain evidence="3 4">T12B17</strain>
    </source>
</reference>
<name>A0A420FHU9_9SPHI</name>
<dbReference type="Pfam" id="PF04397">
    <property type="entry name" value="LytTR"/>
    <property type="match status" value="1"/>
</dbReference>
<dbReference type="Pfam" id="PF00072">
    <property type="entry name" value="Response_reg"/>
    <property type="match status" value="1"/>
</dbReference>
<dbReference type="InterPro" id="IPR011006">
    <property type="entry name" value="CheY-like_superfamily"/>
</dbReference>
<comment type="caution">
    <text evidence="3">The sequence shown here is derived from an EMBL/GenBank/DDBJ whole genome shotgun (WGS) entry which is preliminary data.</text>
</comment>
<keyword evidence="4" id="KW-1185">Reference proteome</keyword>
<proteinExistence type="predicted"/>
<dbReference type="InterPro" id="IPR007492">
    <property type="entry name" value="LytTR_DNA-bd_dom"/>
</dbReference>